<gene>
    <name evidence="1" type="ORF">Solumvirus2_71</name>
</gene>
<proteinExistence type="predicted"/>
<protein>
    <submittedName>
        <fullName evidence="1">Uncharacterized protein</fullName>
    </submittedName>
</protein>
<evidence type="ECO:0000313" key="1">
    <source>
        <dbReference type="EMBL" id="AYV86264.1"/>
    </source>
</evidence>
<feature type="non-terminal residue" evidence="1">
    <location>
        <position position="44"/>
    </location>
</feature>
<name>A0A3G5AI49_9VIRU</name>
<accession>A0A3G5AI49</accession>
<reference evidence="1" key="1">
    <citation type="submission" date="2018-10" db="EMBL/GenBank/DDBJ databases">
        <title>Hidden diversity of soil giant viruses.</title>
        <authorList>
            <person name="Schulz F."/>
            <person name="Alteio L."/>
            <person name="Goudeau D."/>
            <person name="Ryan E.M."/>
            <person name="Malmstrom R.R."/>
            <person name="Blanchard J."/>
            <person name="Woyke T."/>
        </authorList>
    </citation>
    <scope>NUCLEOTIDE SEQUENCE</scope>
    <source>
        <strain evidence="1">SMV1</strain>
    </source>
</reference>
<dbReference type="EMBL" id="MK072499">
    <property type="protein sequence ID" value="AYV86264.1"/>
    <property type="molecule type" value="Genomic_DNA"/>
</dbReference>
<organism evidence="1">
    <name type="scientific">Solumvirus sp</name>
    <dbReference type="NCBI Taxonomy" id="2487773"/>
    <lineage>
        <taxon>Viruses</taxon>
        <taxon>Pithoviruses</taxon>
    </lineage>
</organism>
<sequence>MIPRSSKAVTRYLEVNGSLYFLNYREMGMLYHGVALIHTGMGHC</sequence>